<sequence>MYNETLERFAQNPEEYRIEIEIDQLLFLINQKMLHGMSRIRSIYFRLGMDPPIYQYIEGEGEPKLAWNNFGSFLMEESGNTHRHVKEIECTPW</sequence>
<evidence type="ECO:0000313" key="1">
    <source>
        <dbReference type="EMBL" id="GMK47066.1"/>
    </source>
</evidence>
<keyword evidence="2" id="KW-1185">Reference proteome</keyword>
<organism evidence="1 2">
    <name type="scientific">Paenibacillus glycanilyticus</name>
    <dbReference type="NCBI Taxonomy" id="126569"/>
    <lineage>
        <taxon>Bacteria</taxon>
        <taxon>Bacillati</taxon>
        <taxon>Bacillota</taxon>
        <taxon>Bacilli</taxon>
        <taxon>Bacillales</taxon>
        <taxon>Paenibacillaceae</taxon>
        <taxon>Paenibacillus</taxon>
    </lineage>
</organism>
<accession>A0ABQ6NPQ9</accession>
<reference evidence="1 2" key="1">
    <citation type="submission" date="2023-05" db="EMBL/GenBank/DDBJ databases">
        <title>Draft genome of Paenibacillus sp. CCS26.</title>
        <authorList>
            <person name="Akita H."/>
            <person name="Shinto Y."/>
            <person name="Kimura Z."/>
        </authorList>
    </citation>
    <scope>NUCLEOTIDE SEQUENCE [LARGE SCALE GENOMIC DNA]</scope>
    <source>
        <strain evidence="1 2">CCS26</strain>
    </source>
</reference>
<gene>
    <name evidence="1" type="ORF">PghCCS26_41960</name>
</gene>
<evidence type="ECO:0000313" key="2">
    <source>
        <dbReference type="Proteomes" id="UP001285921"/>
    </source>
</evidence>
<dbReference type="Proteomes" id="UP001285921">
    <property type="component" value="Unassembled WGS sequence"/>
</dbReference>
<comment type="caution">
    <text evidence="1">The sequence shown here is derived from an EMBL/GenBank/DDBJ whole genome shotgun (WGS) entry which is preliminary data.</text>
</comment>
<protein>
    <submittedName>
        <fullName evidence="1">Uncharacterized protein</fullName>
    </submittedName>
</protein>
<proteinExistence type="predicted"/>
<dbReference type="EMBL" id="BTCL01000017">
    <property type="protein sequence ID" value="GMK47066.1"/>
    <property type="molecule type" value="Genomic_DNA"/>
</dbReference>
<name>A0ABQ6NPQ9_9BACL</name>